<feature type="compositionally biased region" description="Polar residues" evidence="1">
    <location>
        <begin position="35"/>
        <end position="47"/>
    </location>
</feature>
<dbReference type="EMBL" id="QGKX02001347">
    <property type="protein sequence ID" value="KAF3523820.1"/>
    <property type="molecule type" value="Genomic_DNA"/>
</dbReference>
<feature type="region of interest" description="Disordered" evidence="1">
    <location>
        <begin position="1"/>
        <end position="52"/>
    </location>
</feature>
<dbReference type="AlphaFoldDB" id="A0A8S9PVE9"/>
<evidence type="ECO:0000256" key="1">
    <source>
        <dbReference type="SAM" id="MobiDB-lite"/>
    </source>
</evidence>
<feature type="compositionally biased region" description="Basic and acidic residues" evidence="1">
    <location>
        <begin position="15"/>
        <end position="34"/>
    </location>
</feature>
<evidence type="ECO:0000313" key="3">
    <source>
        <dbReference type="Proteomes" id="UP000712600"/>
    </source>
</evidence>
<reference evidence="2" key="1">
    <citation type="submission" date="2019-12" db="EMBL/GenBank/DDBJ databases">
        <title>Genome sequencing and annotation of Brassica cretica.</title>
        <authorList>
            <person name="Studholme D.J."/>
            <person name="Sarris P."/>
        </authorList>
    </citation>
    <scope>NUCLEOTIDE SEQUENCE</scope>
    <source>
        <strain evidence="2">PFS-109/04</strain>
        <tissue evidence="2">Leaf</tissue>
    </source>
</reference>
<proteinExistence type="predicted"/>
<organism evidence="2 3">
    <name type="scientific">Brassica cretica</name>
    <name type="common">Mustard</name>
    <dbReference type="NCBI Taxonomy" id="69181"/>
    <lineage>
        <taxon>Eukaryota</taxon>
        <taxon>Viridiplantae</taxon>
        <taxon>Streptophyta</taxon>
        <taxon>Embryophyta</taxon>
        <taxon>Tracheophyta</taxon>
        <taxon>Spermatophyta</taxon>
        <taxon>Magnoliopsida</taxon>
        <taxon>eudicotyledons</taxon>
        <taxon>Gunneridae</taxon>
        <taxon>Pentapetalae</taxon>
        <taxon>rosids</taxon>
        <taxon>malvids</taxon>
        <taxon>Brassicales</taxon>
        <taxon>Brassicaceae</taxon>
        <taxon>Brassiceae</taxon>
        <taxon>Brassica</taxon>
    </lineage>
</organism>
<protein>
    <submittedName>
        <fullName evidence="2">Uncharacterized protein</fullName>
    </submittedName>
</protein>
<evidence type="ECO:0000313" key="2">
    <source>
        <dbReference type="EMBL" id="KAF3523820.1"/>
    </source>
</evidence>
<sequence>MQKRDHTDQIQAEAAWERTRSIDTHHQISIDKRPQQSIDFNNTTSIDNHPIPKTTVSEKVKLDNQYLTPDEFGIFRDPNGFAKATDGRTLHVSREYIADILQTANGADNLFMHQRRKQKTTKEFYDTAGGIENSFNQRSHHTTHPLIYHGLDPFLPMELKRDFIRADRGRYEDETIDRCTSSDVDRCTSSDVDRYRREASTIEDYDRSMYILYHRSMSRRGSATWFQPTLNPRLHQITRLPLFVRQQVNAVDLGNDLGYIVACHCGAEYETEYSESIDTHTVTSIDSNESPTTDERYPTSLDRKQLVDHSTLPNQYFPDFAFQQRNNRGRDDYSIGSWADSGFHESFAVETVILSSNEDPTEEYDEDYWKKRATEIAMQDERYSTHSFINTPPPTIDSVYSALVDTHPHPAKRSSASIDTTPGTSIDIKAAALEKEIGNIPIPSRDSDGHARAMDGRILQVSREDITNILQLANGEDKLFMQQRSIPHINPAVPEEYPRATTTGIGSHQSCTPVGQASIDKVASTSFDRVTPTSIDKAPSPSINRRYECGRRAYDSYGARKFKWE</sequence>
<dbReference type="Proteomes" id="UP000712600">
    <property type="component" value="Unassembled WGS sequence"/>
</dbReference>
<name>A0A8S9PVE9_BRACR</name>
<gene>
    <name evidence="2" type="ORF">F2Q69_00047311</name>
</gene>
<comment type="caution">
    <text evidence="2">The sequence shown here is derived from an EMBL/GenBank/DDBJ whole genome shotgun (WGS) entry which is preliminary data.</text>
</comment>
<accession>A0A8S9PVE9</accession>